<dbReference type="OrthoDB" id="5431669at2"/>
<dbReference type="GO" id="GO:0017089">
    <property type="term" value="F:glycolipid transfer activity"/>
    <property type="evidence" value="ECO:0007669"/>
    <property type="project" value="TreeGrafter"/>
</dbReference>
<dbReference type="Proteomes" id="UP000239867">
    <property type="component" value="Chromosome"/>
</dbReference>
<accession>A0A2L1GLD7</accession>
<keyword evidence="7" id="KW-1185">Reference proteome</keyword>
<sequence length="198" mass="22408">MSGSIRPLNMLRSPRNALWLLPLLLLLGTPLWLPSVNRFLAPRGGYDPRFAEPVKSSPIQNFIMDEVSITLTSKGQEEWQIDARQAYTGAQDNEIELIGVNAMYIGKQRPPTNIESKRGRYLVAARELVLMDNVRISKPTQKEELRTDLLHYYDATKMAVCPGDVEIITQDFHLNAGSMTYDLSTNGYDFGGRVHIRQ</sequence>
<dbReference type="KEGG" id="deo:CAY53_02345"/>
<reference evidence="6" key="2">
    <citation type="journal article" date="2018" name="MBio">
        <title>Insights into the evolution of host association through the isolation and characterization of a novel human periodontal pathobiont, Desulfobulbus oralis.</title>
        <authorList>
            <person name="Cross K.L."/>
            <person name="Chirania P."/>
            <person name="Xiong W."/>
            <person name="Beall C.J."/>
            <person name="Elkins J.G."/>
            <person name="Giannone R.J."/>
            <person name="Griffen A.L."/>
            <person name="Guss A.M."/>
            <person name="Hettich R.L."/>
            <person name="Joshi S.S."/>
            <person name="Mokrzan E.M."/>
            <person name="Martin R.K."/>
            <person name="Zhulin I.B."/>
            <person name="Leys E.J."/>
            <person name="Podar M."/>
        </authorList>
    </citation>
    <scope>NUCLEOTIDE SEQUENCE [LARGE SCALE GENOMIC DNA]</scope>
    <source>
        <strain evidence="6">ORNL</strain>
    </source>
</reference>
<dbReference type="GO" id="GO:0030288">
    <property type="term" value="C:outer membrane-bounded periplasmic space"/>
    <property type="evidence" value="ECO:0007669"/>
    <property type="project" value="TreeGrafter"/>
</dbReference>
<dbReference type="Gene3D" id="2.60.450.10">
    <property type="entry name" value="Lipopolysaccharide (LPS) transport protein A like domain"/>
    <property type="match status" value="1"/>
</dbReference>
<evidence type="ECO:0000256" key="3">
    <source>
        <dbReference type="ARBA" id="ARBA00022692"/>
    </source>
</evidence>
<dbReference type="PANTHER" id="PTHR37481:SF1">
    <property type="entry name" value="LIPOPOLYSACCHARIDE EXPORT SYSTEM PROTEIN LPTC"/>
    <property type="match status" value="1"/>
</dbReference>
<dbReference type="Pfam" id="PF06835">
    <property type="entry name" value="LptC"/>
    <property type="match status" value="1"/>
</dbReference>
<dbReference type="InterPro" id="IPR010664">
    <property type="entry name" value="LipoPS_assembly_LptC-rel"/>
</dbReference>
<protein>
    <submittedName>
        <fullName evidence="6">LPS export ABC transporter periplasmic protein LptC</fullName>
    </submittedName>
</protein>
<dbReference type="EMBL" id="CP021255">
    <property type="protein sequence ID" value="AVD70456.1"/>
    <property type="molecule type" value="Genomic_DNA"/>
</dbReference>
<name>A0A2L1GLD7_9BACT</name>
<evidence type="ECO:0000256" key="5">
    <source>
        <dbReference type="ARBA" id="ARBA00023136"/>
    </source>
</evidence>
<dbReference type="InterPro" id="IPR026265">
    <property type="entry name" value="LptC"/>
</dbReference>
<keyword evidence="1" id="KW-1003">Cell membrane</keyword>
<dbReference type="AlphaFoldDB" id="A0A2L1GLD7"/>
<gene>
    <name evidence="6" type="ORF">CAY53_02345</name>
</gene>
<evidence type="ECO:0000256" key="4">
    <source>
        <dbReference type="ARBA" id="ARBA00022989"/>
    </source>
</evidence>
<keyword evidence="3" id="KW-0812">Transmembrane</keyword>
<dbReference type="NCBIfam" id="TIGR04409">
    <property type="entry name" value="LptC_YrbK"/>
    <property type="match status" value="1"/>
</dbReference>
<dbReference type="InterPro" id="IPR052363">
    <property type="entry name" value="LPS_export_LptC"/>
</dbReference>
<dbReference type="GO" id="GO:0005886">
    <property type="term" value="C:plasma membrane"/>
    <property type="evidence" value="ECO:0007669"/>
    <property type="project" value="InterPro"/>
</dbReference>
<dbReference type="GO" id="GO:0015221">
    <property type="term" value="F:lipopolysaccharide transmembrane transporter activity"/>
    <property type="evidence" value="ECO:0007669"/>
    <property type="project" value="InterPro"/>
</dbReference>
<organism evidence="6 7">
    <name type="scientific">Desulfobulbus oralis</name>
    <dbReference type="NCBI Taxonomy" id="1986146"/>
    <lineage>
        <taxon>Bacteria</taxon>
        <taxon>Pseudomonadati</taxon>
        <taxon>Thermodesulfobacteriota</taxon>
        <taxon>Desulfobulbia</taxon>
        <taxon>Desulfobulbales</taxon>
        <taxon>Desulfobulbaceae</taxon>
        <taxon>Desulfobulbus</taxon>
    </lineage>
</organism>
<dbReference type="PANTHER" id="PTHR37481">
    <property type="entry name" value="LIPOPOLYSACCHARIDE EXPORT SYSTEM PROTEIN LPTC"/>
    <property type="match status" value="1"/>
</dbReference>
<evidence type="ECO:0000256" key="2">
    <source>
        <dbReference type="ARBA" id="ARBA00022519"/>
    </source>
</evidence>
<keyword evidence="5" id="KW-0472">Membrane</keyword>
<keyword evidence="2" id="KW-0997">Cell inner membrane</keyword>
<evidence type="ECO:0000313" key="6">
    <source>
        <dbReference type="EMBL" id="AVD70456.1"/>
    </source>
</evidence>
<evidence type="ECO:0000256" key="1">
    <source>
        <dbReference type="ARBA" id="ARBA00022475"/>
    </source>
</evidence>
<evidence type="ECO:0000313" key="7">
    <source>
        <dbReference type="Proteomes" id="UP000239867"/>
    </source>
</evidence>
<proteinExistence type="predicted"/>
<keyword evidence="4" id="KW-1133">Transmembrane helix</keyword>
<reference evidence="6" key="1">
    <citation type="submission" date="2017-05" db="EMBL/GenBank/DDBJ databases">
        <authorList>
            <person name="Song R."/>
            <person name="Chenine A.L."/>
            <person name="Ruprecht R.M."/>
        </authorList>
    </citation>
    <scope>NUCLEOTIDE SEQUENCE</scope>
    <source>
        <strain evidence="6">ORNL</strain>
    </source>
</reference>